<evidence type="ECO:0000313" key="4">
    <source>
        <dbReference type="Proteomes" id="UP000689967"/>
    </source>
</evidence>
<protein>
    <submittedName>
        <fullName evidence="3">Toprim domain-containing protein</fullName>
    </submittedName>
</protein>
<sequence length="286" mass="29804">MSTAPEIAALLGGRKAAGGGFIANCPSCGGKNCFRVSQNREKTLWWCAYCQDQRAITAAVLAIIGGQAPMAPSVAPATSRQAAPSGDAALGLWSRVVPWRDTPVASYLALRLPGVALPALPDIGFLPQAKHPAGVRLPCMVALLRDVHGVPTAVHRTFLAPGGVGKAAVEPVRMTLGNVRGSALRIFPVAERLVVGEGIETSLAAGHLLRLPAWAAISAGNLGQTVALPPEVREVVLAMDVDGPGRAAAAKAAVRWKAEGRKVQLAKPHREGQDFADVLAERAKRV</sequence>
<organism evidence="3 4">
    <name type="scientific">Falsiroseomonas oleicola</name>
    <dbReference type="NCBI Taxonomy" id="2801474"/>
    <lineage>
        <taxon>Bacteria</taxon>
        <taxon>Pseudomonadati</taxon>
        <taxon>Pseudomonadota</taxon>
        <taxon>Alphaproteobacteria</taxon>
        <taxon>Acetobacterales</taxon>
        <taxon>Roseomonadaceae</taxon>
        <taxon>Falsiroseomonas</taxon>
    </lineage>
</organism>
<dbReference type="RefSeq" id="WP_216875499.1">
    <property type="nucleotide sequence ID" value="NZ_JAERQM010000003.1"/>
</dbReference>
<name>A0ABS6H6K6_9PROT</name>
<dbReference type="Proteomes" id="UP000689967">
    <property type="component" value="Unassembled WGS sequence"/>
</dbReference>
<comment type="caution">
    <text evidence="3">The sequence shown here is derived from an EMBL/GenBank/DDBJ whole genome shotgun (WGS) entry which is preliminary data.</text>
</comment>
<dbReference type="InterPro" id="IPR006171">
    <property type="entry name" value="TOPRIM_dom"/>
</dbReference>
<gene>
    <name evidence="3" type="ORF">JJQ90_11435</name>
</gene>
<evidence type="ECO:0000259" key="1">
    <source>
        <dbReference type="Pfam" id="PF13362"/>
    </source>
</evidence>
<reference evidence="3 4" key="1">
    <citation type="submission" date="2021-01" db="EMBL/GenBank/DDBJ databases">
        <title>Roseomonas sp. nov, a bacterium isolated from an oil production mixture in Yumen Oilfield.</title>
        <authorList>
            <person name="Wu D."/>
        </authorList>
    </citation>
    <scope>NUCLEOTIDE SEQUENCE [LARGE SCALE GENOMIC DNA]</scope>
    <source>
        <strain evidence="3 4">ROY-5-3</strain>
    </source>
</reference>
<keyword evidence="4" id="KW-1185">Reference proteome</keyword>
<dbReference type="InterPro" id="IPR034154">
    <property type="entry name" value="TOPRIM_DnaG/twinkle"/>
</dbReference>
<dbReference type="EMBL" id="JAERQM010000003">
    <property type="protein sequence ID" value="MBU8544323.1"/>
    <property type="molecule type" value="Genomic_DNA"/>
</dbReference>
<dbReference type="Pfam" id="PF23639">
    <property type="entry name" value="DUF7146"/>
    <property type="match status" value="1"/>
</dbReference>
<accession>A0ABS6H6K6</accession>
<evidence type="ECO:0000259" key="2">
    <source>
        <dbReference type="Pfam" id="PF23639"/>
    </source>
</evidence>
<feature type="domain" description="Toprim" evidence="1">
    <location>
        <begin position="193"/>
        <end position="282"/>
    </location>
</feature>
<feature type="domain" description="DUF7146" evidence="2">
    <location>
        <begin position="87"/>
        <end position="186"/>
    </location>
</feature>
<dbReference type="Pfam" id="PF13362">
    <property type="entry name" value="Toprim_3"/>
    <property type="match status" value="1"/>
</dbReference>
<dbReference type="InterPro" id="IPR055570">
    <property type="entry name" value="DUF7146"/>
</dbReference>
<dbReference type="CDD" id="cd01029">
    <property type="entry name" value="TOPRIM_primases"/>
    <property type="match status" value="1"/>
</dbReference>
<evidence type="ECO:0000313" key="3">
    <source>
        <dbReference type="EMBL" id="MBU8544323.1"/>
    </source>
</evidence>
<proteinExistence type="predicted"/>